<dbReference type="AlphaFoldDB" id="A0A0V1CR58"/>
<reference evidence="2 3" key="1">
    <citation type="submission" date="2015-01" db="EMBL/GenBank/DDBJ databases">
        <title>Evolution of Trichinella species and genotypes.</title>
        <authorList>
            <person name="Korhonen P.K."/>
            <person name="Edoardo P."/>
            <person name="Giuseppe L.R."/>
            <person name="Gasser R.B."/>
        </authorList>
    </citation>
    <scope>NUCLEOTIDE SEQUENCE [LARGE SCALE GENOMIC DNA]</scope>
    <source>
        <strain evidence="2">ISS120</strain>
    </source>
</reference>
<evidence type="ECO:0000313" key="3">
    <source>
        <dbReference type="Proteomes" id="UP000054653"/>
    </source>
</evidence>
<evidence type="ECO:0000256" key="1">
    <source>
        <dbReference type="SAM" id="MobiDB-lite"/>
    </source>
</evidence>
<organism evidence="2 3">
    <name type="scientific">Trichinella britovi</name>
    <name type="common">Parasitic roundworm</name>
    <dbReference type="NCBI Taxonomy" id="45882"/>
    <lineage>
        <taxon>Eukaryota</taxon>
        <taxon>Metazoa</taxon>
        <taxon>Ecdysozoa</taxon>
        <taxon>Nematoda</taxon>
        <taxon>Enoplea</taxon>
        <taxon>Dorylaimia</taxon>
        <taxon>Trichinellida</taxon>
        <taxon>Trichinellidae</taxon>
        <taxon>Trichinella</taxon>
    </lineage>
</organism>
<dbReference type="OrthoDB" id="8051532at2759"/>
<evidence type="ECO:0000313" key="2">
    <source>
        <dbReference type="EMBL" id="KRY51516.1"/>
    </source>
</evidence>
<dbReference type="Proteomes" id="UP000054653">
    <property type="component" value="Unassembled WGS sequence"/>
</dbReference>
<protein>
    <submittedName>
        <fullName evidence="2">Uncharacterized protein</fullName>
    </submittedName>
</protein>
<feature type="compositionally biased region" description="Basic and acidic residues" evidence="1">
    <location>
        <begin position="1"/>
        <end position="12"/>
    </location>
</feature>
<gene>
    <name evidence="2" type="ORF">T03_11316</name>
</gene>
<proteinExistence type="predicted"/>
<feature type="region of interest" description="Disordered" evidence="1">
    <location>
        <begin position="1"/>
        <end position="41"/>
    </location>
</feature>
<dbReference type="EMBL" id="JYDI01000124">
    <property type="protein sequence ID" value="KRY51516.1"/>
    <property type="molecule type" value="Genomic_DNA"/>
</dbReference>
<name>A0A0V1CR58_TRIBR</name>
<comment type="caution">
    <text evidence="2">The sequence shown here is derived from an EMBL/GenBank/DDBJ whole genome shotgun (WGS) entry which is preliminary data.</text>
</comment>
<sequence length="98" mass="10800">MQQIVDVHRVGDDYMPTGSGLSTHSKADELVDRTEHSPEPSTVWKNRRAVLFTRWYGSISKAPNGSRPGNQVGAFAGVAGTRSELMDFVHRGGGCWKR</sequence>
<keyword evidence="3" id="KW-1185">Reference proteome</keyword>
<feature type="compositionally biased region" description="Basic and acidic residues" evidence="1">
    <location>
        <begin position="25"/>
        <end position="38"/>
    </location>
</feature>
<accession>A0A0V1CR58</accession>